<dbReference type="EMBL" id="JACJMO010000002">
    <property type="protein sequence ID" value="MBM6856465.1"/>
    <property type="molecule type" value="Genomic_DNA"/>
</dbReference>
<keyword evidence="3" id="KW-0564">Palmitate</keyword>
<dbReference type="InterPro" id="IPR036328">
    <property type="entry name" value="MliC_sf"/>
</dbReference>
<dbReference type="RefSeq" id="WP_204970963.1">
    <property type="nucleotide sequence ID" value="NZ_JAAZTS010000002.1"/>
</dbReference>
<evidence type="ECO:0000313" key="8">
    <source>
        <dbReference type="Proteomes" id="UP000698924"/>
    </source>
</evidence>
<keyword evidence="1 5" id="KW-0732">Signal</keyword>
<feature type="chain" id="PRO_5041202591" description="C-type lysozyme inhibitor domain-containing protein" evidence="5">
    <location>
        <begin position="23"/>
        <end position="218"/>
    </location>
</feature>
<sequence>MKRNFICLAALLLLMSCGSKQAKSPDKAEAPIGASDAAQGYTYSKVLDKKIRIFEEGARVLSATDPQATMAGYVVFPSDSSKAEVFLPQETVVLDKRVRPDGTAVWNVEDDDTYMLEKCGNEWLVSRGGKVLYASTGCENQLKAEFVGAKGEKLSAIFFTQAGVAQIRYNGIDYLLRQYVTASGYGYRNPLADIRGKGHQVTLSLAGNDTSIDFVEQK</sequence>
<feature type="signal peptide" evidence="5">
    <location>
        <begin position="1"/>
        <end position="22"/>
    </location>
</feature>
<dbReference type="Pfam" id="PF09864">
    <property type="entry name" value="MliC"/>
    <property type="match status" value="1"/>
</dbReference>
<evidence type="ECO:0000256" key="1">
    <source>
        <dbReference type="ARBA" id="ARBA00022729"/>
    </source>
</evidence>
<evidence type="ECO:0000313" key="7">
    <source>
        <dbReference type="EMBL" id="MBM6856465.1"/>
    </source>
</evidence>
<evidence type="ECO:0000256" key="2">
    <source>
        <dbReference type="ARBA" id="ARBA00023136"/>
    </source>
</evidence>
<reference evidence="7 8" key="1">
    <citation type="journal article" date="2021" name="Sci. Rep.">
        <title>The distribution of antibiotic resistance genes in chicken gut microbiota commensals.</title>
        <authorList>
            <person name="Juricova H."/>
            <person name="Matiasovicova J."/>
            <person name="Kubasova T."/>
            <person name="Cejkova D."/>
            <person name="Rychlik I."/>
        </authorList>
    </citation>
    <scope>NUCLEOTIDE SEQUENCE [LARGE SCALE GENOMIC DNA]</scope>
    <source>
        <strain evidence="7 8">An421</strain>
    </source>
</reference>
<keyword evidence="8" id="KW-1185">Reference proteome</keyword>
<evidence type="ECO:0000256" key="5">
    <source>
        <dbReference type="SAM" id="SignalP"/>
    </source>
</evidence>
<comment type="caution">
    <text evidence="7">The sequence shown here is derived from an EMBL/GenBank/DDBJ whole genome shotgun (WGS) entry which is preliminary data.</text>
</comment>
<gene>
    <name evidence="7" type="ORF">H6D15_02410</name>
</gene>
<dbReference type="Proteomes" id="UP000698924">
    <property type="component" value="Unassembled WGS sequence"/>
</dbReference>
<dbReference type="AlphaFoldDB" id="A0AA40ZRD7"/>
<proteinExistence type="predicted"/>
<keyword evidence="2" id="KW-0472">Membrane</keyword>
<keyword evidence="4" id="KW-0449">Lipoprotein</keyword>
<protein>
    <recommendedName>
        <fullName evidence="6">C-type lysozyme inhibitor domain-containing protein</fullName>
    </recommendedName>
</protein>
<dbReference type="PROSITE" id="PS51257">
    <property type="entry name" value="PROKAR_LIPOPROTEIN"/>
    <property type="match status" value="1"/>
</dbReference>
<dbReference type="SUPFAM" id="SSF141488">
    <property type="entry name" value="YdhA-like"/>
    <property type="match status" value="1"/>
</dbReference>
<evidence type="ECO:0000259" key="6">
    <source>
        <dbReference type="Pfam" id="PF09864"/>
    </source>
</evidence>
<evidence type="ECO:0000256" key="4">
    <source>
        <dbReference type="ARBA" id="ARBA00023288"/>
    </source>
</evidence>
<feature type="domain" description="C-type lysozyme inhibitor" evidence="6">
    <location>
        <begin position="150"/>
        <end position="210"/>
    </location>
</feature>
<name>A0AA40ZRD7_9BACT</name>
<evidence type="ECO:0000256" key="3">
    <source>
        <dbReference type="ARBA" id="ARBA00023139"/>
    </source>
</evidence>
<dbReference type="InterPro" id="IPR018660">
    <property type="entry name" value="MliC"/>
</dbReference>
<accession>A0AA40ZRD7</accession>
<organism evidence="7 8">
    <name type="scientific">Caecibacteroides pullorum</name>
    <dbReference type="NCBI Taxonomy" id="2725562"/>
    <lineage>
        <taxon>Bacteria</taxon>
        <taxon>Pseudomonadati</taxon>
        <taxon>Bacteroidota</taxon>
        <taxon>Bacteroidia</taxon>
        <taxon>Bacteroidales</taxon>
        <taxon>Bacteroidaceae</taxon>
        <taxon>Caecibacteroides</taxon>
    </lineage>
</organism>